<reference evidence="2" key="1">
    <citation type="submission" date="2014-09" db="EMBL/GenBank/DDBJ databases">
        <authorList>
            <person name="Magalhaes I.L.F."/>
            <person name="Oliveira U."/>
            <person name="Santos F.R."/>
            <person name="Vidigal T.H.D.A."/>
            <person name="Brescovit A.D."/>
            <person name="Santos A.J."/>
        </authorList>
    </citation>
    <scope>NUCLEOTIDE SEQUENCE</scope>
    <source>
        <tissue evidence="2">Shoot tissue taken approximately 20 cm above the soil surface</tissue>
    </source>
</reference>
<evidence type="ECO:0000313" key="2">
    <source>
        <dbReference type="EMBL" id="JAE15297.1"/>
    </source>
</evidence>
<dbReference type="EMBL" id="GBRH01182599">
    <property type="protein sequence ID" value="JAE15297.1"/>
    <property type="molecule type" value="Transcribed_RNA"/>
</dbReference>
<name>A0A0A9FSP9_ARUDO</name>
<feature type="region of interest" description="Disordered" evidence="1">
    <location>
        <begin position="66"/>
        <end position="110"/>
    </location>
</feature>
<dbReference type="AlphaFoldDB" id="A0A0A9FSP9"/>
<feature type="compositionally biased region" description="Basic and acidic residues" evidence="1">
    <location>
        <begin position="21"/>
        <end position="32"/>
    </location>
</feature>
<organism evidence="2">
    <name type="scientific">Arundo donax</name>
    <name type="common">Giant reed</name>
    <name type="synonym">Donax arundinaceus</name>
    <dbReference type="NCBI Taxonomy" id="35708"/>
    <lineage>
        <taxon>Eukaryota</taxon>
        <taxon>Viridiplantae</taxon>
        <taxon>Streptophyta</taxon>
        <taxon>Embryophyta</taxon>
        <taxon>Tracheophyta</taxon>
        <taxon>Spermatophyta</taxon>
        <taxon>Magnoliopsida</taxon>
        <taxon>Liliopsida</taxon>
        <taxon>Poales</taxon>
        <taxon>Poaceae</taxon>
        <taxon>PACMAD clade</taxon>
        <taxon>Arundinoideae</taxon>
        <taxon>Arundineae</taxon>
        <taxon>Arundo</taxon>
    </lineage>
</organism>
<evidence type="ECO:0000256" key="1">
    <source>
        <dbReference type="SAM" id="MobiDB-lite"/>
    </source>
</evidence>
<feature type="compositionally biased region" description="Basic and acidic residues" evidence="1">
    <location>
        <begin position="1"/>
        <end position="12"/>
    </location>
</feature>
<feature type="region of interest" description="Disordered" evidence="1">
    <location>
        <begin position="1"/>
        <end position="32"/>
    </location>
</feature>
<accession>A0A0A9FSP9</accession>
<sequence>MLKSLRHSEKSSESMSNSAFKESDAAGSEARRRPLPALLSRRGFFLEPLPAGVCARAGAVAGALVLGPRAEGPRRPPPSSSPEEEERTTTGGRFSIGGGAGERPYQLTRA</sequence>
<proteinExistence type="predicted"/>
<protein>
    <submittedName>
        <fullName evidence="2">Uncharacterized protein</fullName>
    </submittedName>
</protein>
<reference evidence="2" key="2">
    <citation type="journal article" date="2015" name="Data Brief">
        <title>Shoot transcriptome of the giant reed, Arundo donax.</title>
        <authorList>
            <person name="Barrero R.A."/>
            <person name="Guerrero F.D."/>
            <person name="Moolhuijzen P."/>
            <person name="Goolsby J.A."/>
            <person name="Tidwell J."/>
            <person name="Bellgard S.E."/>
            <person name="Bellgard M.I."/>
        </authorList>
    </citation>
    <scope>NUCLEOTIDE SEQUENCE</scope>
    <source>
        <tissue evidence="2">Shoot tissue taken approximately 20 cm above the soil surface</tissue>
    </source>
</reference>